<keyword evidence="2" id="KW-0808">Transferase</keyword>
<evidence type="ECO:0000313" key="4">
    <source>
        <dbReference type="Proteomes" id="UP001179952"/>
    </source>
</evidence>
<proteinExistence type="inferred from homology"/>
<keyword evidence="4" id="KW-1185">Reference proteome</keyword>
<protein>
    <submittedName>
        <fullName evidence="3">Soyasapogenol B glucuronide galactosyltransferase</fullName>
    </submittedName>
</protein>
<dbReference type="PANTHER" id="PTHR48047:SF182">
    <property type="entry name" value="GLYCOSYLTRANSFERASE"/>
    <property type="match status" value="1"/>
</dbReference>
<dbReference type="EMBL" id="JAUJYN010000011">
    <property type="protein sequence ID" value="KAK1261027.1"/>
    <property type="molecule type" value="Genomic_DNA"/>
</dbReference>
<sequence>MTRGHLMKPMSLAGFPDFEDRAVKDEAEADGVVVNSFNELEAQFIEVYMKMMGKKTYNVVGWAPQVAILSHEAVGGFLTHCGWNSTIEALCAGVVMVTWPWFGEQFMNERVVVDVLEVGVRVGIEVRTWLGEEVLVGREEIGVALERVMDGGEEGRIERGECERLRRWRGRRWRSGSSYMNMTMLIEDVKGYQKEKRATHAIP</sequence>
<organism evidence="3 4">
    <name type="scientific">Acorus gramineus</name>
    <name type="common">Dwarf sweet flag</name>
    <dbReference type="NCBI Taxonomy" id="55184"/>
    <lineage>
        <taxon>Eukaryota</taxon>
        <taxon>Viridiplantae</taxon>
        <taxon>Streptophyta</taxon>
        <taxon>Embryophyta</taxon>
        <taxon>Tracheophyta</taxon>
        <taxon>Spermatophyta</taxon>
        <taxon>Magnoliopsida</taxon>
        <taxon>Liliopsida</taxon>
        <taxon>Acoraceae</taxon>
        <taxon>Acorus</taxon>
    </lineage>
</organism>
<dbReference type="Gene3D" id="3.40.50.2000">
    <property type="entry name" value="Glycogen Phosphorylase B"/>
    <property type="match status" value="1"/>
</dbReference>
<reference evidence="3" key="1">
    <citation type="journal article" date="2023" name="Nat. Commun.">
        <title>Diploid and tetraploid genomes of Acorus and the evolution of monocots.</title>
        <authorList>
            <person name="Ma L."/>
            <person name="Liu K.W."/>
            <person name="Li Z."/>
            <person name="Hsiao Y.Y."/>
            <person name="Qi Y."/>
            <person name="Fu T."/>
            <person name="Tang G.D."/>
            <person name="Zhang D."/>
            <person name="Sun W.H."/>
            <person name="Liu D.K."/>
            <person name="Li Y."/>
            <person name="Chen G.Z."/>
            <person name="Liu X.D."/>
            <person name="Liao X.Y."/>
            <person name="Jiang Y.T."/>
            <person name="Yu X."/>
            <person name="Hao Y."/>
            <person name="Huang J."/>
            <person name="Zhao X.W."/>
            <person name="Ke S."/>
            <person name="Chen Y.Y."/>
            <person name="Wu W.L."/>
            <person name="Hsu J.L."/>
            <person name="Lin Y.F."/>
            <person name="Huang M.D."/>
            <person name="Li C.Y."/>
            <person name="Huang L."/>
            <person name="Wang Z.W."/>
            <person name="Zhao X."/>
            <person name="Zhong W.Y."/>
            <person name="Peng D.H."/>
            <person name="Ahmad S."/>
            <person name="Lan S."/>
            <person name="Zhang J.S."/>
            <person name="Tsai W.C."/>
            <person name="Van de Peer Y."/>
            <person name="Liu Z.J."/>
        </authorList>
    </citation>
    <scope>NUCLEOTIDE SEQUENCE</scope>
    <source>
        <strain evidence="3">SCP</strain>
    </source>
</reference>
<name>A0AAV9AA25_ACOGR</name>
<dbReference type="SUPFAM" id="SSF53756">
    <property type="entry name" value="UDP-Glycosyltransferase/glycogen phosphorylase"/>
    <property type="match status" value="1"/>
</dbReference>
<gene>
    <name evidence="3" type="ORF">QJS04_geneDACA020307</name>
</gene>
<dbReference type="PANTHER" id="PTHR48047">
    <property type="entry name" value="GLYCOSYLTRANSFERASE"/>
    <property type="match status" value="1"/>
</dbReference>
<comment type="similarity">
    <text evidence="1">Belongs to the UDP-glycosyltransferase family.</text>
</comment>
<comment type="caution">
    <text evidence="3">The sequence shown here is derived from an EMBL/GenBank/DDBJ whole genome shotgun (WGS) entry which is preliminary data.</text>
</comment>
<dbReference type="Proteomes" id="UP001179952">
    <property type="component" value="Unassembled WGS sequence"/>
</dbReference>
<dbReference type="Pfam" id="PF00201">
    <property type="entry name" value="UDPGT"/>
    <property type="match status" value="1"/>
</dbReference>
<accession>A0AAV9AA25</accession>
<reference evidence="3" key="2">
    <citation type="submission" date="2023-06" db="EMBL/GenBank/DDBJ databases">
        <authorList>
            <person name="Ma L."/>
            <person name="Liu K.-W."/>
            <person name="Li Z."/>
            <person name="Hsiao Y.-Y."/>
            <person name="Qi Y."/>
            <person name="Fu T."/>
            <person name="Tang G."/>
            <person name="Zhang D."/>
            <person name="Sun W.-H."/>
            <person name="Liu D.-K."/>
            <person name="Li Y."/>
            <person name="Chen G.-Z."/>
            <person name="Liu X.-D."/>
            <person name="Liao X.-Y."/>
            <person name="Jiang Y.-T."/>
            <person name="Yu X."/>
            <person name="Hao Y."/>
            <person name="Huang J."/>
            <person name="Zhao X.-W."/>
            <person name="Ke S."/>
            <person name="Chen Y.-Y."/>
            <person name="Wu W.-L."/>
            <person name="Hsu J.-L."/>
            <person name="Lin Y.-F."/>
            <person name="Huang M.-D."/>
            <person name="Li C.-Y."/>
            <person name="Huang L."/>
            <person name="Wang Z.-W."/>
            <person name="Zhao X."/>
            <person name="Zhong W.-Y."/>
            <person name="Peng D.-H."/>
            <person name="Ahmad S."/>
            <person name="Lan S."/>
            <person name="Zhang J.-S."/>
            <person name="Tsai W.-C."/>
            <person name="Van De Peer Y."/>
            <person name="Liu Z.-J."/>
        </authorList>
    </citation>
    <scope>NUCLEOTIDE SEQUENCE</scope>
    <source>
        <strain evidence="3">SCP</strain>
        <tissue evidence="3">Leaves</tissue>
    </source>
</reference>
<evidence type="ECO:0000256" key="2">
    <source>
        <dbReference type="ARBA" id="ARBA00022679"/>
    </source>
</evidence>
<dbReference type="InterPro" id="IPR002213">
    <property type="entry name" value="UDP_glucos_trans"/>
</dbReference>
<keyword evidence="3" id="KW-0328">Glycosyltransferase</keyword>
<evidence type="ECO:0000256" key="1">
    <source>
        <dbReference type="ARBA" id="ARBA00009995"/>
    </source>
</evidence>
<evidence type="ECO:0000313" key="3">
    <source>
        <dbReference type="EMBL" id="KAK1261027.1"/>
    </source>
</evidence>
<dbReference type="CDD" id="cd03784">
    <property type="entry name" value="GT1_Gtf-like"/>
    <property type="match status" value="1"/>
</dbReference>
<dbReference type="GO" id="GO:0035251">
    <property type="term" value="F:UDP-glucosyltransferase activity"/>
    <property type="evidence" value="ECO:0007669"/>
    <property type="project" value="TreeGrafter"/>
</dbReference>
<dbReference type="AlphaFoldDB" id="A0AAV9AA25"/>